<feature type="region of interest" description="Disordered" evidence="1">
    <location>
        <begin position="125"/>
        <end position="145"/>
    </location>
</feature>
<reference evidence="2 3" key="1">
    <citation type="journal article" date="2018" name="Front. Plant Sci.">
        <title>Red Clover (Trifolium pratense) and Zigzag Clover (T. medium) - A Picture of Genomic Similarities and Differences.</title>
        <authorList>
            <person name="Dluhosova J."/>
            <person name="Istvanek J."/>
            <person name="Nedelnik J."/>
            <person name="Repkova J."/>
        </authorList>
    </citation>
    <scope>NUCLEOTIDE SEQUENCE [LARGE SCALE GENOMIC DNA]</scope>
    <source>
        <strain evidence="3">cv. 10/8</strain>
        <tissue evidence="2">Leaf</tissue>
    </source>
</reference>
<keyword evidence="3" id="KW-1185">Reference proteome</keyword>
<evidence type="ECO:0000313" key="3">
    <source>
        <dbReference type="Proteomes" id="UP000265520"/>
    </source>
</evidence>
<evidence type="ECO:0000313" key="2">
    <source>
        <dbReference type="EMBL" id="MCH85735.1"/>
    </source>
</evidence>
<evidence type="ECO:0000256" key="1">
    <source>
        <dbReference type="SAM" id="MobiDB-lite"/>
    </source>
</evidence>
<proteinExistence type="predicted"/>
<gene>
    <name evidence="2" type="ORF">A2U01_0006585</name>
</gene>
<feature type="compositionally biased region" description="Polar residues" evidence="1">
    <location>
        <begin position="131"/>
        <end position="145"/>
    </location>
</feature>
<dbReference type="EMBL" id="LXQA010009040">
    <property type="protein sequence ID" value="MCH85735.1"/>
    <property type="molecule type" value="Genomic_DNA"/>
</dbReference>
<accession>A0A392MF78</accession>
<sequence>HDDHQKHNKVRLQLPTLEHVNLCNLPGLVALSTKQYRMTCPPLVELEHNGCSQVAIKSFRGFVIHRISKSQEYGGGQIVKYINKEDVDIEGSQETIEINNEGSLNDERVSKSRLSSIASQLPSKDFPDATEVQTTSGHELSSSHENGIVSNNYEIVVTKMNATAEGKQEFVVNIPEVENSEVIVETKMNQTAEANQEFVVNVSVAN</sequence>
<comment type="caution">
    <text evidence="2">The sequence shown here is derived from an EMBL/GenBank/DDBJ whole genome shotgun (WGS) entry which is preliminary data.</text>
</comment>
<organism evidence="2 3">
    <name type="scientific">Trifolium medium</name>
    <dbReference type="NCBI Taxonomy" id="97028"/>
    <lineage>
        <taxon>Eukaryota</taxon>
        <taxon>Viridiplantae</taxon>
        <taxon>Streptophyta</taxon>
        <taxon>Embryophyta</taxon>
        <taxon>Tracheophyta</taxon>
        <taxon>Spermatophyta</taxon>
        <taxon>Magnoliopsida</taxon>
        <taxon>eudicotyledons</taxon>
        <taxon>Gunneridae</taxon>
        <taxon>Pentapetalae</taxon>
        <taxon>rosids</taxon>
        <taxon>fabids</taxon>
        <taxon>Fabales</taxon>
        <taxon>Fabaceae</taxon>
        <taxon>Papilionoideae</taxon>
        <taxon>50 kb inversion clade</taxon>
        <taxon>NPAAA clade</taxon>
        <taxon>Hologalegina</taxon>
        <taxon>IRL clade</taxon>
        <taxon>Trifolieae</taxon>
        <taxon>Trifolium</taxon>
    </lineage>
</organism>
<protein>
    <submittedName>
        <fullName evidence="2">NB-ARC domain disease resistance protein</fullName>
    </submittedName>
</protein>
<dbReference type="AlphaFoldDB" id="A0A392MF78"/>
<dbReference type="Proteomes" id="UP000265520">
    <property type="component" value="Unassembled WGS sequence"/>
</dbReference>
<name>A0A392MF78_9FABA</name>
<feature type="non-terminal residue" evidence="2">
    <location>
        <position position="1"/>
    </location>
</feature>